<evidence type="ECO:0000313" key="1">
    <source>
        <dbReference type="EMBL" id="KIX13153.1"/>
    </source>
</evidence>
<evidence type="ECO:0000313" key="2">
    <source>
        <dbReference type="Proteomes" id="UP000032233"/>
    </source>
</evidence>
<dbReference type="AlphaFoldDB" id="A0A0D2HRG0"/>
<dbReference type="InParanoid" id="A0A0D2HRG0"/>
<dbReference type="Proteomes" id="UP000032233">
    <property type="component" value="Unassembled WGS sequence"/>
</dbReference>
<sequence length="65" mass="7046">MAGHIGTVTFGAPEMLRHFGAVTFGAPENAPAFWGCISGPHKRAFLTPLLQIKVAFFGFIPQFIK</sequence>
<dbReference type="EMBL" id="AZAC01000018">
    <property type="protein sequence ID" value="KIX13153.1"/>
    <property type="molecule type" value="Genomic_DNA"/>
</dbReference>
<dbReference type="STRING" id="1429043.X474_15495"/>
<keyword evidence="2" id="KW-1185">Reference proteome</keyword>
<gene>
    <name evidence="1" type="ORF">X474_15495</name>
</gene>
<accession>A0A0D2HRG0</accession>
<comment type="caution">
    <text evidence="1">The sequence shown here is derived from an EMBL/GenBank/DDBJ whole genome shotgun (WGS) entry which is preliminary data.</text>
</comment>
<name>A0A0D2HRG0_9BACT</name>
<organism evidence="1 2">
    <name type="scientific">Dethiosulfatarculus sandiegensis</name>
    <dbReference type="NCBI Taxonomy" id="1429043"/>
    <lineage>
        <taxon>Bacteria</taxon>
        <taxon>Pseudomonadati</taxon>
        <taxon>Thermodesulfobacteriota</taxon>
        <taxon>Desulfarculia</taxon>
        <taxon>Desulfarculales</taxon>
        <taxon>Desulfarculaceae</taxon>
        <taxon>Dethiosulfatarculus</taxon>
    </lineage>
</organism>
<proteinExistence type="predicted"/>
<protein>
    <submittedName>
        <fullName evidence="1">Uncharacterized protein</fullName>
    </submittedName>
</protein>
<reference evidence="1 2" key="1">
    <citation type="submission" date="2013-11" db="EMBL/GenBank/DDBJ databases">
        <title>Metagenomic analysis of a methanogenic consortium involved in long chain n-alkane degradation.</title>
        <authorList>
            <person name="Davidova I.A."/>
            <person name="Callaghan A.V."/>
            <person name="Wawrik B."/>
            <person name="Pruitt S."/>
            <person name="Marks C."/>
            <person name="Duncan K.E."/>
            <person name="Suflita J.M."/>
        </authorList>
    </citation>
    <scope>NUCLEOTIDE SEQUENCE [LARGE SCALE GENOMIC DNA]</scope>
    <source>
        <strain evidence="1 2">SPR</strain>
    </source>
</reference>